<feature type="domain" description="WH2" evidence="2">
    <location>
        <begin position="23"/>
        <end position="40"/>
    </location>
</feature>
<sequence>MPPHPPPPPPIPTSVPAKPPVGNRNALLSDISKGKPLKKVTTNDRSAPIISNTSGTSGPSLPLTAAPPVPGSLKKIEGLSLPPVPEEKRLRSNVPKNSEVFSGNDASSHLAGLFSGGIPKLKKREGGIDTGANSNSIYTSDTESSRVSTQKFPQLAPRPSTAVPSRPRSQNGMVSPPSLSATNLRNMVSNTMIRPMSAKGPPPPVGKKPPATYPASRKLSSSQISMSVSSAPPSTLPPPPPPPPPLAAPRISPNNNARLLPPPAFQTVPPSANGMGQSLAIQAAIRAAGQSSPSITMLQPTSRPPPPTPQVMKHISGSGFSTNANEIRLSQNANTKSKEDTQKRIIMNDPRWKFRDESMLPKPREFIGLPKKYRAGRGSSVPLDFNTFH</sequence>
<feature type="region of interest" description="Disordered" evidence="1">
    <location>
        <begin position="121"/>
        <end position="272"/>
    </location>
</feature>
<evidence type="ECO:0000313" key="3">
    <source>
        <dbReference type="EMBL" id="POS86007.1"/>
    </source>
</evidence>
<evidence type="ECO:0000259" key="2">
    <source>
        <dbReference type="PROSITE" id="PS51082"/>
    </source>
</evidence>
<proteinExistence type="predicted"/>
<feature type="compositionally biased region" description="Low complexity" evidence="1">
    <location>
        <begin position="220"/>
        <end position="233"/>
    </location>
</feature>
<dbReference type="EMBL" id="PEDP01000433">
    <property type="protein sequence ID" value="POS86007.1"/>
    <property type="molecule type" value="Genomic_DNA"/>
</dbReference>
<feature type="compositionally biased region" description="Polar residues" evidence="1">
    <location>
        <begin position="131"/>
        <end position="152"/>
    </location>
</feature>
<dbReference type="OrthoDB" id="2430277at2759"/>
<organism evidence="3 4">
    <name type="scientific">Erysiphe pulchra</name>
    <dbReference type="NCBI Taxonomy" id="225359"/>
    <lineage>
        <taxon>Eukaryota</taxon>
        <taxon>Fungi</taxon>
        <taxon>Dikarya</taxon>
        <taxon>Ascomycota</taxon>
        <taxon>Pezizomycotina</taxon>
        <taxon>Leotiomycetes</taxon>
        <taxon>Erysiphales</taxon>
        <taxon>Erysiphaceae</taxon>
        <taxon>Erysiphe</taxon>
    </lineage>
</organism>
<dbReference type="PROSITE" id="PS51082">
    <property type="entry name" value="WH2"/>
    <property type="match status" value="1"/>
</dbReference>
<dbReference type="AlphaFoldDB" id="A0A2S4PVH9"/>
<name>A0A2S4PVH9_9PEZI</name>
<dbReference type="STRING" id="225359.A0A2S4PVH9"/>
<feature type="region of interest" description="Disordered" evidence="1">
    <location>
        <begin position="1"/>
        <end position="109"/>
    </location>
</feature>
<feature type="compositionally biased region" description="Pro residues" evidence="1">
    <location>
        <begin position="1"/>
        <end position="19"/>
    </location>
</feature>
<keyword evidence="4" id="KW-1185">Reference proteome</keyword>
<feature type="region of interest" description="Disordered" evidence="1">
    <location>
        <begin position="330"/>
        <end position="349"/>
    </location>
</feature>
<feature type="compositionally biased region" description="Pro residues" evidence="1">
    <location>
        <begin position="234"/>
        <end position="247"/>
    </location>
</feature>
<feature type="compositionally biased region" description="Polar residues" evidence="1">
    <location>
        <begin position="43"/>
        <end position="59"/>
    </location>
</feature>
<accession>A0A2S4PVH9</accession>
<dbReference type="Proteomes" id="UP000237438">
    <property type="component" value="Unassembled WGS sequence"/>
</dbReference>
<reference evidence="3 4" key="1">
    <citation type="submission" date="2017-10" db="EMBL/GenBank/DDBJ databases">
        <title>Development of genomic resources for the powdery mildew, Erysiphe pulchra.</title>
        <authorList>
            <person name="Wadl P.A."/>
            <person name="Mack B.M."/>
            <person name="Moore G."/>
            <person name="Beltz S.B."/>
        </authorList>
    </citation>
    <scope>NUCLEOTIDE SEQUENCE [LARGE SCALE GENOMIC DNA]</scope>
    <source>
        <strain evidence="3">Cflorida</strain>
    </source>
</reference>
<dbReference type="InterPro" id="IPR003124">
    <property type="entry name" value="WH2_dom"/>
</dbReference>
<protein>
    <recommendedName>
        <fullName evidence="2">WH2 domain-containing protein</fullName>
    </recommendedName>
</protein>
<feature type="region of interest" description="Disordered" evidence="1">
    <location>
        <begin position="285"/>
        <end position="325"/>
    </location>
</feature>
<feature type="compositionally biased region" description="Polar residues" evidence="1">
    <location>
        <begin position="94"/>
        <end position="107"/>
    </location>
</feature>
<dbReference type="Pfam" id="PF02205">
    <property type="entry name" value="WH2"/>
    <property type="match status" value="1"/>
</dbReference>
<comment type="caution">
    <text evidence="3">The sequence shown here is derived from an EMBL/GenBank/DDBJ whole genome shotgun (WGS) entry which is preliminary data.</text>
</comment>
<gene>
    <name evidence="3" type="ORF">EPUL_002604</name>
</gene>
<evidence type="ECO:0000256" key="1">
    <source>
        <dbReference type="SAM" id="MobiDB-lite"/>
    </source>
</evidence>
<feature type="compositionally biased region" description="Polar residues" evidence="1">
    <location>
        <begin position="289"/>
        <end position="299"/>
    </location>
</feature>
<dbReference type="GO" id="GO:0003779">
    <property type="term" value="F:actin binding"/>
    <property type="evidence" value="ECO:0007669"/>
    <property type="project" value="InterPro"/>
</dbReference>
<evidence type="ECO:0000313" key="4">
    <source>
        <dbReference type="Proteomes" id="UP000237438"/>
    </source>
</evidence>
<feature type="compositionally biased region" description="Polar residues" evidence="1">
    <location>
        <begin position="167"/>
        <end position="192"/>
    </location>
</feature>